<dbReference type="InterPro" id="IPR047129">
    <property type="entry name" value="PPA2-like"/>
</dbReference>
<name>A0ABR0DZM1_ZASCE</name>
<evidence type="ECO:0000313" key="9">
    <source>
        <dbReference type="Proteomes" id="UP001305779"/>
    </source>
</evidence>
<gene>
    <name evidence="8" type="ORF">PRZ48_013960</name>
</gene>
<dbReference type="SMART" id="SM00156">
    <property type="entry name" value="PP2Ac"/>
    <property type="match status" value="1"/>
</dbReference>
<comment type="similarity">
    <text evidence="5">Belongs to the PPP phosphatase family.</text>
</comment>
<evidence type="ECO:0000313" key="8">
    <source>
        <dbReference type="EMBL" id="KAK4494604.1"/>
    </source>
</evidence>
<dbReference type="InterPro" id="IPR029052">
    <property type="entry name" value="Metallo-depent_PP-like"/>
</dbReference>
<dbReference type="Gene3D" id="3.60.21.10">
    <property type="match status" value="1"/>
</dbReference>
<evidence type="ECO:0000256" key="6">
    <source>
        <dbReference type="SAM" id="MobiDB-lite"/>
    </source>
</evidence>
<evidence type="ECO:0000256" key="4">
    <source>
        <dbReference type="ARBA" id="ARBA00048336"/>
    </source>
</evidence>
<feature type="compositionally biased region" description="Low complexity" evidence="6">
    <location>
        <begin position="226"/>
        <end position="241"/>
    </location>
</feature>
<comment type="caution">
    <text evidence="8">The sequence shown here is derived from an EMBL/GenBank/DDBJ whole genome shotgun (WGS) entry which is preliminary data.</text>
</comment>
<organism evidence="8 9">
    <name type="scientific">Zasmidium cellare</name>
    <name type="common">Wine cellar mold</name>
    <name type="synonym">Racodium cellare</name>
    <dbReference type="NCBI Taxonomy" id="395010"/>
    <lineage>
        <taxon>Eukaryota</taxon>
        <taxon>Fungi</taxon>
        <taxon>Dikarya</taxon>
        <taxon>Ascomycota</taxon>
        <taxon>Pezizomycotina</taxon>
        <taxon>Dothideomycetes</taxon>
        <taxon>Dothideomycetidae</taxon>
        <taxon>Mycosphaerellales</taxon>
        <taxon>Mycosphaerellaceae</taxon>
        <taxon>Zasmidium</taxon>
    </lineage>
</organism>
<comment type="catalytic activity">
    <reaction evidence="4 5">
        <text>O-phospho-L-threonyl-[protein] + H2O = L-threonyl-[protein] + phosphate</text>
        <dbReference type="Rhea" id="RHEA:47004"/>
        <dbReference type="Rhea" id="RHEA-COMP:11060"/>
        <dbReference type="Rhea" id="RHEA-COMP:11605"/>
        <dbReference type="ChEBI" id="CHEBI:15377"/>
        <dbReference type="ChEBI" id="CHEBI:30013"/>
        <dbReference type="ChEBI" id="CHEBI:43474"/>
        <dbReference type="ChEBI" id="CHEBI:61977"/>
        <dbReference type="EC" id="3.1.3.16"/>
    </reaction>
</comment>
<keyword evidence="1" id="KW-0479">Metal-binding</keyword>
<keyword evidence="3" id="KW-0464">Manganese</keyword>
<keyword evidence="2 5" id="KW-0378">Hydrolase</keyword>
<dbReference type="PRINTS" id="PR00114">
    <property type="entry name" value="STPHPHTASE"/>
</dbReference>
<dbReference type="PIRSF" id="PIRSF033096">
    <property type="entry name" value="PPPtase_5"/>
    <property type="match status" value="1"/>
</dbReference>
<protein>
    <recommendedName>
        <fullName evidence="5">Serine/threonine-protein phosphatase</fullName>
        <ecNumber evidence="5">3.1.3.16</ecNumber>
    </recommendedName>
</protein>
<evidence type="ECO:0000256" key="3">
    <source>
        <dbReference type="ARBA" id="ARBA00023211"/>
    </source>
</evidence>
<dbReference type="Proteomes" id="UP001305779">
    <property type="component" value="Unassembled WGS sequence"/>
</dbReference>
<reference evidence="8 9" key="1">
    <citation type="journal article" date="2023" name="G3 (Bethesda)">
        <title>A chromosome-level genome assembly of Zasmidium syzygii isolated from banana leaves.</title>
        <authorList>
            <person name="van Westerhoven A.C."/>
            <person name="Mehrabi R."/>
            <person name="Talebi R."/>
            <person name="Steentjes M.B.F."/>
            <person name="Corcolon B."/>
            <person name="Chong P.A."/>
            <person name="Kema G.H.J."/>
            <person name="Seidl M.F."/>
        </authorList>
    </citation>
    <scope>NUCLEOTIDE SEQUENCE [LARGE SCALE GENOMIC DNA]</scope>
    <source>
        <strain evidence="8 9">P124</strain>
    </source>
</reference>
<dbReference type="PANTHER" id="PTHR45619">
    <property type="entry name" value="SERINE/THREONINE-PROTEIN PHOSPHATASE PP2A-RELATED"/>
    <property type="match status" value="1"/>
</dbReference>
<evidence type="ECO:0000256" key="1">
    <source>
        <dbReference type="ARBA" id="ARBA00022723"/>
    </source>
</evidence>
<sequence>MSDLDKAIAQLRACRPIPEIQVRELCYKARELLIEEGNVVSVDAPVTICGDIHGQFHDLMELFRVGGDVPDTNYLFMGDFVDRGFYSLESFLLLLCLKVRYPDRITLIRGNHESRQITTVYGFYDECLRKYGSANVWRYCCDVFDYLALGALVMGAGHDLAPIDAPFADPSQSNTDADDVEIELLNSQGQILSRFPRNRGGTQDTSQLSNTPSSPSQTKEQTPSRNGAPGTGATSTSGGSANNSGGAVLCVHGGLSPLIDSIDKIRLLDRKQEVPHEGAMCDLLWSDPDEIDGWGLSPRGAGFLFGADIVDCFNRKNDLSLICRAHQLVMEGFKEMFSSTIVTVWSAPNYCYRCGNVAAILELSEDGANAGYAPRSNGDMNRSNGVQSEKEDKRPGPGRRYRVFDAAPQDSRGMPAKKPVADYFL</sequence>
<dbReference type="CDD" id="cd07415">
    <property type="entry name" value="MPP_PP2A_PP4_PP6"/>
    <property type="match status" value="1"/>
</dbReference>
<dbReference type="InterPro" id="IPR004843">
    <property type="entry name" value="Calcineurin-like_PHP"/>
</dbReference>
<accession>A0ABR0DZM1</accession>
<dbReference type="InterPro" id="IPR006186">
    <property type="entry name" value="Ser/Thr-sp_prot-phosphatase"/>
</dbReference>
<evidence type="ECO:0000259" key="7">
    <source>
        <dbReference type="PROSITE" id="PS00125"/>
    </source>
</evidence>
<feature type="domain" description="Serine/threonine specific protein phosphatases" evidence="7">
    <location>
        <begin position="108"/>
        <end position="113"/>
    </location>
</feature>
<dbReference type="EC" id="3.1.3.16" evidence="5"/>
<feature type="region of interest" description="Disordered" evidence="6">
    <location>
        <begin position="371"/>
        <end position="425"/>
    </location>
</feature>
<dbReference type="PROSITE" id="PS00125">
    <property type="entry name" value="SER_THR_PHOSPHATASE"/>
    <property type="match status" value="1"/>
</dbReference>
<feature type="region of interest" description="Disordered" evidence="6">
    <location>
        <begin position="193"/>
        <end position="241"/>
    </location>
</feature>
<dbReference type="SUPFAM" id="SSF56300">
    <property type="entry name" value="Metallo-dependent phosphatases"/>
    <property type="match status" value="1"/>
</dbReference>
<evidence type="ECO:0000256" key="5">
    <source>
        <dbReference type="RuleBase" id="RU004273"/>
    </source>
</evidence>
<feature type="compositionally biased region" description="Polar residues" evidence="6">
    <location>
        <begin position="378"/>
        <end position="387"/>
    </location>
</feature>
<dbReference type="EMBL" id="JAXOVC010000013">
    <property type="protein sequence ID" value="KAK4494604.1"/>
    <property type="molecule type" value="Genomic_DNA"/>
</dbReference>
<dbReference type="Pfam" id="PF00149">
    <property type="entry name" value="Metallophos"/>
    <property type="match status" value="2"/>
</dbReference>
<keyword evidence="9" id="KW-1185">Reference proteome</keyword>
<evidence type="ECO:0000256" key="2">
    <source>
        <dbReference type="ARBA" id="ARBA00022801"/>
    </source>
</evidence>
<proteinExistence type="inferred from homology"/>
<feature type="compositionally biased region" description="Polar residues" evidence="6">
    <location>
        <begin position="200"/>
        <end position="225"/>
    </location>
</feature>